<comment type="caution">
    <text evidence="1">The sequence shown here is derived from an EMBL/GenBank/DDBJ whole genome shotgun (WGS) entry which is preliminary data.</text>
</comment>
<evidence type="ECO:0000313" key="1">
    <source>
        <dbReference type="EMBL" id="KAK3802908.1"/>
    </source>
</evidence>
<dbReference type="EMBL" id="JAWDGP010000205">
    <property type="protein sequence ID" value="KAK3802908.1"/>
    <property type="molecule type" value="Genomic_DNA"/>
</dbReference>
<evidence type="ECO:0000313" key="2">
    <source>
        <dbReference type="Proteomes" id="UP001283361"/>
    </source>
</evidence>
<proteinExistence type="predicted"/>
<protein>
    <submittedName>
        <fullName evidence="1">Uncharacterized protein</fullName>
    </submittedName>
</protein>
<keyword evidence="2" id="KW-1185">Reference proteome</keyword>
<sequence>MESTLLCPSRMFRLHCSSTRSCLSSPSQPLTIVCGSRFILGFKTAHRFFSRLSPVRNVQGLNTDDIDATVVESSAVGHGRFCVFATFLMRLKTRRISLDCTTFGQSISPWIWHVHPNPSSSVTIPRWSLLVLTLGSGQNLIYCGFWRDNLTGAAELKVARSCTLTTGQKGGSASHLHRSDYEAAAPGLICPVVNYLPDRLIQHLNHSASLTQVKETSAAWQT</sequence>
<dbReference type="Proteomes" id="UP001283361">
    <property type="component" value="Unassembled WGS sequence"/>
</dbReference>
<reference evidence="1" key="1">
    <citation type="journal article" date="2023" name="G3 (Bethesda)">
        <title>A reference genome for the long-term kleptoplast-retaining sea slug Elysia crispata morphotype clarki.</title>
        <authorList>
            <person name="Eastman K.E."/>
            <person name="Pendleton A.L."/>
            <person name="Shaikh M.A."/>
            <person name="Suttiyut T."/>
            <person name="Ogas R."/>
            <person name="Tomko P."/>
            <person name="Gavelis G."/>
            <person name="Widhalm J.R."/>
            <person name="Wisecaver J.H."/>
        </authorList>
    </citation>
    <scope>NUCLEOTIDE SEQUENCE</scope>
    <source>
        <strain evidence="1">ECLA1</strain>
    </source>
</reference>
<dbReference type="AlphaFoldDB" id="A0AAE1BB70"/>
<organism evidence="1 2">
    <name type="scientific">Elysia crispata</name>
    <name type="common">lettuce slug</name>
    <dbReference type="NCBI Taxonomy" id="231223"/>
    <lineage>
        <taxon>Eukaryota</taxon>
        <taxon>Metazoa</taxon>
        <taxon>Spiralia</taxon>
        <taxon>Lophotrochozoa</taxon>
        <taxon>Mollusca</taxon>
        <taxon>Gastropoda</taxon>
        <taxon>Heterobranchia</taxon>
        <taxon>Euthyneura</taxon>
        <taxon>Panpulmonata</taxon>
        <taxon>Sacoglossa</taxon>
        <taxon>Placobranchoidea</taxon>
        <taxon>Plakobranchidae</taxon>
        <taxon>Elysia</taxon>
    </lineage>
</organism>
<name>A0AAE1BB70_9GAST</name>
<gene>
    <name evidence="1" type="ORF">RRG08_020009</name>
</gene>
<accession>A0AAE1BB70</accession>